<dbReference type="Proteomes" id="UP000078103">
    <property type="component" value="Unassembled WGS sequence"/>
</dbReference>
<dbReference type="RefSeq" id="WP_064106076.1">
    <property type="nucleotide sequence ID" value="NZ_LXSH01000021.1"/>
</dbReference>
<sequence length="130" mass="14820">MPQSAIIASSDSLVRHAQRLVKAGVDKTLSAHFWQHLPDHIRQPLSVYFEAAANAEANPSLLYFYADPTDVDYLYKLVVQMDYDGFRRSKNPTTCKRENLIVNVVDTGTRIKRTGTDWPKYVLLHGKDLK</sequence>
<dbReference type="EMBL" id="LXSH01000021">
    <property type="protein sequence ID" value="OAM21520.1"/>
    <property type="molecule type" value="Genomic_DNA"/>
</dbReference>
<name>A0A1A9RMF7_EIKCO</name>
<organism evidence="1 2">
    <name type="scientific">Eikenella corrodens</name>
    <dbReference type="NCBI Taxonomy" id="539"/>
    <lineage>
        <taxon>Bacteria</taxon>
        <taxon>Pseudomonadati</taxon>
        <taxon>Pseudomonadota</taxon>
        <taxon>Betaproteobacteria</taxon>
        <taxon>Neisseriales</taxon>
        <taxon>Neisseriaceae</taxon>
        <taxon>Eikenella</taxon>
    </lineage>
</organism>
<gene>
    <name evidence="1" type="ORF">A7P89_07955</name>
</gene>
<evidence type="ECO:0000313" key="1">
    <source>
        <dbReference type="EMBL" id="OAM21520.1"/>
    </source>
</evidence>
<dbReference type="AlphaFoldDB" id="A0A1A9RMF7"/>
<protein>
    <submittedName>
        <fullName evidence="1">Uncharacterized protein</fullName>
    </submittedName>
</protein>
<comment type="caution">
    <text evidence="1">The sequence shown here is derived from an EMBL/GenBank/DDBJ whole genome shotgun (WGS) entry which is preliminary data.</text>
</comment>
<proteinExistence type="predicted"/>
<evidence type="ECO:0000313" key="2">
    <source>
        <dbReference type="Proteomes" id="UP000078103"/>
    </source>
</evidence>
<accession>A0A1A9RMF7</accession>
<reference evidence="2" key="1">
    <citation type="submission" date="2016-05" db="EMBL/GenBank/DDBJ databases">
        <title>Draft genome of Corynebacterium afermentans subsp. afermentans LCDC 88199T.</title>
        <authorList>
            <person name="Bernier A.-M."/>
            <person name="Bernard K."/>
        </authorList>
    </citation>
    <scope>NUCLEOTIDE SEQUENCE [LARGE SCALE GENOMIC DNA]</scope>
    <source>
        <strain evidence="2">NML120819</strain>
    </source>
</reference>